<reference evidence="2" key="1">
    <citation type="submission" date="2021-02" db="EMBL/GenBank/DDBJ databases">
        <authorList>
            <person name="Palmer J.M."/>
        </authorList>
    </citation>
    <scope>NUCLEOTIDE SEQUENCE</scope>
    <source>
        <strain evidence="2">SCRP734</strain>
    </source>
</reference>
<evidence type="ECO:0000256" key="1">
    <source>
        <dbReference type="SAM" id="MobiDB-lite"/>
    </source>
</evidence>
<feature type="region of interest" description="Disordered" evidence="1">
    <location>
        <begin position="29"/>
        <end position="72"/>
    </location>
</feature>
<sequence>MVMVLALVRTAAKQATRGVGHAPQLQTVRSLAFRPRRNGNDDDDDSFRGRRRRNPESFEPKGKDETGDLYDPYREYMETTGERGYREFNPDHVEEFQREWEEPAAMMEDKSWPATTGTDLFTDLLNIPSEPPSGEKMDKILKEAFARMGHSGHIDDVKLPEMDVEIPADHPDKEALEIMKLSMMNNGRLKMDDKNDLLKSIIDELNHLRNDKTTLFKGLESQEEEEQDQKKTAKKSKN</sequence>
<gene>
    <name evidence="2" type="ORF">PHYPSEUDO_011273</name>
</gene>
<organism evidence="2 3">
    <name type="scientific">Phytophthora pseudosyringae</name>
    <dbReference type="NCBI Taxonomy" id="221518"/>
    <lineage>
        <taxon>Eukaryota</taxon>
        <taxon>Sar</taxon>
        <taxon>Stramenopiles</taxon>
        <taxon>Oomycota</taxon>
        <taxon>Peronosporomycetes</taxon>
        <taxon>Peronosporales</taxon>
        <taxon>Peronosporaceae</taxon>
        <taxon>Phytophthora</taxon>
    </lineage>
</organism>
<evidence type="ECO:0000313" key="2">
    <source>
        <dbReference type="EMBL" id="KAG7393268.1"/>
    </source>
</evidence>
<name>A0A8T1WLF0_9STRA</name>
<dbReference type="Proteomes" id="UP000694044">
    <property type="component" value="Unassembled WGS sequence"/>
</dbReference>
<feature type="region of interest" description="Disordered" evidence="1">
    <location>
        <begin position="216"/>
        <end position="238"/>
    </location>
</feature>
<protein>
    <submittedName>
        <fullName evidence="2">Uncharacterized protein</fullName>
    </submittedName>
</protein>
<feature type="compositionally biased region" description="Basic and acidic residues" evidence="1">
    <location>
        <begin position="54"/>
        <end position="72"/>
    </location>
</feature>
<dbReference type="AlphaFoldDB" id="A0A8T1WLF0"/>
<accession>A0A8T1WLF0</accession>
<proteinExistence type="predicted"/>
<dbReference type="EMBL" id="JAGDFM010000005">
    <property type="protein sequence ID" value="KAG7393268.1"/>
    <property type="molecule type" value="Genomic_DNA"/>
</dbReference>
<evidence type="ECO:0000313" key="3">
    <source>
        <dbReference type="Proteomes" id="UP000694044"/>
    </source>
</evidence>
<comment type="caution">
    <text evidence="2">The sequence shown here is derived from an EMBL/GenBank/DDBJ whole genome shotgun (WGS) entry which is preliminary data.</text>
</comment>
<keyword evidence="3" id="KW-1185">Reference proteome</keyword>
<dbReference type="OrthoDB" id="150644at2759"/>